<dbReference type="EC" id="1.1.1.22" evidence="3"/>
<name>A0A6J7QVQ3_9ZZZZ</name>
<dbReference type="PROSITE" id="PS51257">
    <property type="entry name" value="PROKAR_LIPOPROTEIN"/>
    <property type="match status" value="1"/>
</dbReference>
<dbReference type="InterPro" id="IPR028357">
    <property type="entry name" value="UDPglc_DH_bac"/>
</dbReference>
<feature type="domain" description="UDP-glucose/GDP-mannose dehydrogenase C-terminal" evidence="7">
    <location>
        <begin position="311"/>
        <end position="412"/>
    </location>
</feature>
<dbReference type="Gene3D" id="3.40.50.720">
    <property type="entry name" value="NAD(P)-binding Rossmann-like Domain"/>
    <property type="match status" value="2"/>
</dbReference>
<evidence type="ECO:0000259" key="7">
    <source>
        <dbReference type="SMART" id="SM00984"/>
    </source>
</evidence>
<evidence type="ECO:0000256" key="6">
    <source>
        <dbReference type="ARBA" id="ARBA00047473"/>
    </source>
</evidence>
<gene>
    <name evidence="8" type="ORF">UFOPK2658_00177</name>
    <name evidence="9" type="ORF">UFOPK3494_00139</name>
    <name evidence="10" type="ORF">UFOPK4134_00113</name>
</gene>
<comment type="similarity">
    <text evidence="2">Belongs to the UDP-glucose/GDP-mannose dehydrogenase family.</text>
</comment>
<dbReference type="Gene3D" id="1.20.5.100">
    <property type="entry name" value="Cytochrome c1, transmembrane anchor, C-terminal"/>
    <property type="match status" value="1"/>
</dbReference>
<keyword evidence="4" id="KW-0560">Oxidoreductase</keyword>
<dbReference type="InterPro" id="IPR017476">
    <property type="entry name" value="UDP-Glc/GDP-Man"/>
</dbReference>
<sequence length="427" mass="45552">MSLKIAVIGTGYVGLTTGACMAHLGHSVICADIDAKKIADLTNGIIPIVELGLSELVKAGISSGRLSFVVGASEAAKTCEIAFLCVPTPQGEDGSADLSYVQRAAEEIAGVLPFEAVVVNKSTVPVGSTKVVEMALKRPDVKVVSNPEFLREGSAVADFLKPDRVVVGSDDQAAAMKVASLYDGLSTRVIITDPASAETIKYAANAFLATKLSFINAIAAICEGVGADINDVVVGMGSDKRIGENFLRPGPGWGGSCFPKDSRALIKIAEDADYSFDLLKGVIAVNDQQFERVVQKVVQALDNDLSEKTIAVWGLTFKAGTDDLRDSPSIEIIKRLLALGLQVKGYDPTVAQHRLGIPENLEISLSPVEVTVNADVMLVLTEWDDFKWISPSTIAISMRGKQIIDARNLLDRKDWERAGFTYQGIGR</sequence>
<dbReference type="InterPro" id="IPR008927">
    <property type="entry name" value="6-PGluconate_DH-like_C_sf"/>
</dbReference>
<evidence type="ECO:0000256" key="2">
    <source>
        <dbReference type="ARBA" id="ARBA00006601"/>
    </source>
</evidence>
<dbReference type="EMBL" id="CAEZYH010000003">
    <property type="protein sequence ID" value="CAB4707344.1"/>
    <property type="molecule type" value="Genomic_DNA"/>
</dbReference>
<dbReference type="GO" id="GO:0000271">
    <property type="term" value="P:polysaccharide biosynthetic process"/>
    <property type="evidence" value="ECO:0007669"/>
    <property type="project" value="InterPro"/>
</dbReference>
<dbReference type="AlphaFoldDB" id="A0A6J7QVQ3"/>
<dbReference type="GO" id="GO:0006065">
    <property type="term" value="P:UDP-glucuronate biosynthetic process"/>
    <property type="evidence" value="ECO:0007669"/>
    <property type="project" value="UniProtKB-UniPathway"/>
</dbReference>
<dbReference type="InterPro" id="IPR036291">
    <property type="entry name" value="NAD(P)-bd_dom_sf"/>
</dbReference>
<comment type="pathway">
    <text evidence="1">Nucleotide-sugar biosynthesis; UDP-alpha-D-glucuronate biosynthesis; UDP-alpha-D-glucuronate from UDP-alpha-D-glucose: step 1/1.</text>
</comment>
<dbReference type="GO" id="GO:0051287">
    <property type="term" value="F:NAD binding"/>
    <property type="evidence" value="ECO:0007669"/>
    <property type="project" value="InterPro"/>
</dbReference>
<evidence type="ECO:0000313" key="8">
    <source>
        <dbReference type="EMBL" id="CAB4707344.1"/>
    </source>
</evidence>
<dbReference type="PIRSF" id="PIRSF000124">
    <property type="entry name" value="UDPglc_GDPman_dh"/>
    <property type="match status" value="1"/>
</dbReference>
<dbReference type="Pfam" id="PF03720">
    <property type="entry name" value="UDPG_MGDP_dh_C"/>
    <property type="match status" value="1"/>
</dbReference>
<reference evidence="10" key="1">
    <citation type="submission" date="2020-05" db="EMBL/GenBank/DDBJ databases">
        <authorList>
            <person name="Chiriac C."/>
            <person name="Salcher M."/>
            <person name="Ghai R."/>
            <person name="Kavagutti S V."/>
        </authorList>
    </citation>
    <scope>NUCLEOTIDE SEQUENCE</scope>
</reference>
<organism evidence="10">
    <name type="scientific">freshwater metagenome</name>
    <dbReference type="NCBI Taxonomy" id="449393"/>
    <lineage>
        <taxon>unclassified sequences</taxon>
        <taxon>metagenomes</taxon>
        <taxon>ecological metagenomes</taxon>
    </lineage>
</organism>
<evidence type="ECO:0000256" key="5">
    <source>
        <dbReference type="ARBA" id="ARBA00023027"/>
    </source>
</evidence>
<evidence type="ECO:0000256" key="3">
    <source>
        <dbReference type="ARBA" id="ARBA00012954"/>
    </source>
</evidence>
<dbReference type="PANTHER" id="PTHR43750:SF3">
    <property type="entry name" value="UDP-GLUCOSE 6-DEHYDROGENASE TUAD"/>
    <property type="match status" value="1"/>
</dbReference>
<accession>A0A6J7QVQ3</accession>
<evidence type="ECO:0000313" key="9">
    <source>
        <dbReference type="EMBL" id="CAB4888507.1"/>
    </source>
</evidence>
<dbReference type="NCBIfam" id="TIGR03026">
    <property type="entry name" value="NDP-sugDHase"/>
    <property type="match status" value="1"/>
</dbReference>
<protein>
    <recommendedName>
        <fullName evidence="3">UDP-glucose 6-dehydrogenase</fullName>
        <ecNumber evidence="3">1.1.1.22</ecNumber>
    </recommendedName>
</protein>
<dbReference type="EMBL" id="CAFBMF010000004">
    <property type="protein sequence ID" value="CAB4888507.1"/>
    <property type="molecule type" value="Genomic_DNA"/>
</dbReference>
<dbReference type="GO" id="GO:0003979">
    <property type="term" value="F:UDP-glucose 6-dehydrogenase activity"/>
    <property type="evidence" value="ECO:0007669"/>
    <property type="project" value="UniProtKB-EC"/>
</dbReference>
<evidence type="ECO:0000256" key="1">
    <source>
        <dbReference type="ARBA" id="ARBA00004701"/>
    </source>
</evidence>
<dbReference type="Pfam" id="PF03721">
    <property type="entry name" value="UDPG_MGDP_dh_N"/>
    <property type="match status" value="1"/>
</dbReference>
<dbReference type="InterPro" id="IPR001732">
    <property type="entry name" value="UDP-Glc/GDP-Man_DH_N"/>
</dbReference>
<dbReference type="SUPFAM" id="SSF51735">
    <property type="entry name" value="NAD(P)-binding Rossmann-fold domains"/>
    <property type="match status" value="1"/>
</dbReference>
<dbReference type="PANTHER" id="PTHR43750">
    <property type="entry name" value="UDP-GLUCOSE 6-DEHYDROGENASE TUAD"/>
    <property type="match status" value="1"/>
</dbReference>
<comment type="catalytic activity">
    <reaction evidence="6">
        <text>UDP-alpha-D-glucose + 2 NAD(+) + H2O = UDP-alpha-D-glucuronate + 2 NADH + 3 H(+)</text>
        <dbReference type="Rhea" id="RHEA:23596"/>
        <dbReference type="ChEBI" id="CHEBI:15377"/>
        <dbReference type="ChEBI" id="CHEBI:15378"/>
        <dbReference type="ChEBI" id="CHEBI:57540"/>
        <dbReference type="ChEBI" id="CHEBI:57945"/>
        <dbReference type="ChEBI" id="CHEBI:58052"/>
        <dbReference type="ChEBI" id="CHEBI:58885"/>
        <dbReference type="EC" id="1.1.1.22"/>
    </reaction>
</comment>
<dbReference type="InterPro" id="IPR014027">
    <property type="entry name" value="UDP-Glc/GDP-Man_DH_C"/>
</dbReference>
<dbReference type="SUPFAM" id="SSF52413">
    <property type="entry name" value="UDP-glucose/GDP-mannose dehydrogenase C-terminal domain"/>
    <property type="match status" value="1"/>
</dbReference>
<dbReference type="InterPro" id="IPR014026">
    <property type="entry name" value="UDP-Glc/GDP-Man_DH_dimer"/>
</dbReference>
<proteinExistence type="inferred from homology"/>
<evidence type="ECO:0000313" key="10">
    <source>
        <dbReference type="EMBL" id="CAB5018204.1"/>
    </source>
</evidence>
<dbReference type="InterPro" id="IPR036220">
    <property type="entry name" value="UDP-Glc/GDP-Man_DH_C_sf"/>
</dbReference>
<keyword evidence="5" id="KW-0520">NAD</keyword>
<dbReference type="Pfam" id="PF00984">
    <property type="entry name" value="UDPG_MGDP_dh"/>
    <property type="match status" value="1"/>
</dbReference>
<dbReference type="UniPathway" id="UPA00038">
    <property type="reaction ID" value="UER00491"/>
</dbReference>
<dbReference type="PIRSF" id="PIRSF500134">
    <property type="entry name" value="UDPglc_DH_bac"/>
    <property type="match status" value="1"/>
</dbReference>
<dbReference type="SUPFAM" id="SSF48179">
    <property type="entry name" value="6-phosphogluconate dehydrogenase C-terminal domain-like"/>
    <property type="match status" value="1"/>
</dbReference>
<evidence type="ECO:0000256" key="4">
    <source>
        <dbReference type="ARBA" id="ARBA00023002"/>
    </source>
</evidence>
<dbReference type="EMBL" id="CAFBPS010000003">
    <property type="protein sequence ID" value="CAB5018204.1"/>
    <property type="molecule type" value="Genomic_DNA"/>
</dbReference>
<dbReference type="SMART" id="SM00984">
    <property type="entry name" value="UDPG_MGDP_dh_C"/>
    <property type="match status" value="1"/>
</dbReference>